<organism evidence="1 2">
    <name type="scientific">Acidilobus saccharovorans (strain DSM 16705 / JCM 18335 / VKM B-2471 / 345-15)</name>
    <dbReference type="NCBI Taxonomy" id="666510"/>
    <lineage>
        <taxon>Archaea</taxon>
        <taxon>Thermoproteota</taxon>
        <taxon>Thermoprotei</taxon>
        <taxon>Acidilobales</taxon>
        <taxon>Acidilobaceae</taxon>
        <taxon>Acidilobus</taxon>
    </lineage>
</organism>
<dbReference type="Proteomes" id="UP000000346">
    <property type="component" value="Chromosome"/>
</dbReference>
<evidence type="ECO:0000313" key="1">
    <source>
        <dbReference type="EMBL" id="ADL19455.1"/>
    </source>
</evidence>
<reference evidence="1 2" key="1">
    <citation type="journal article" date="2010" name="Appl. Environ. Microbiol.">
        <title>The genome sequence of the crenarchaeon Acidilobus saccharovorans supports a new order, Acidilobales, and suggests an important ecological role in terrestrial acidic hot springs.</title>
        <authorList>
            <person name="Mardanov A.V."/>
            <person name="Svetlitchnyi V.A."/>
            <person name="Beletsky A.V."/>
            <person name="Prokofeva M.I."/>
            <person name="Bonch-Osmolovskaya E.A."/>
            <person name="Ravin N.V."/>
            <person name="Skryabin K.G."/>
        </authorList>
    </citation>
    <scope>NUCLEOTIDE SEQUENCE [LARGE SCALE GENOMIC DNA]</scope>
    <source>
        <strain evidence="2">DSM 16705 / JCM 18335 / VKM B-2471 / 345-15</strain>
    </source>
</reference>
<dbReference type="GO" id="GO:0016788">
    <property type="term" value="F:hydrolase activity, acting on ester bonds"/>
    <property type="evidence" value="ECO:0007669"/>
    <property type="project" value="InterPro"/>
</dbReference>
<dbReference type="Pfam" id="PF01026">
    <property type="entry name" value="TatD_DNase"/>
    <property type="match status" value="1"/>
</dbReference>
<dbReference type="PANTHER" id="PTHR42206:SF1">
    <property type="entry name" value="METAL-DEPENDENT HYDROLASE"/>
    <property type="match status" value="1"/>
</dbReference>
<dbReference type="OrthoDB" id="52767at2157"/>
<dbReference type="STRING" id="666510.ASAC_1050"/>
<dbReference type="InterPro" id="IPR001130">
    <property type="entry name" value="TatD-like"/>
</dbReference>
<gene>
    <name evidence="1" type="ordered locus">ASAC_1050</name>
</gene>
<dbReference type="InParanoid" id="D9Q2B7"/>
<sequence length="291" mass="31706">MSANESSKVPIADAHSHINAVRGLSANEFAEAFRKANGWFVALVGVSPWDYGAMPPSLRDAYLKSVDIHVKTCSEMRSKGVSVACIDGFYPGDVDKLLSMGLKPSEVLNLGREVLQYELTLCRNGLLDGIGEVGRQHYKAMPLSLLVSELLMEEAIKAGSEEDCVIHLHLEDIGPDTVLLTHEVIKRLNVKPSSKIIFHHARPDMIPAASSLGYSATVFGRKEVLRAAVALKAWGFMVESDFPGVMLNGAVTPWSLAEVEVGLLRDSLATEEFLYKVNIDNIVKSYGVSPP</sequence>
<dbReference type="InterPro" id="IPR032466">
    <property type="entry name" value="Metal_Hydrolase"/>
</dbReference>
<dbReference type="EMBL" id="CP001742">
    <property type="protein sequence ID" value="ADL19455.1"/>
    <property type="molecule type" value="Genomic_DNA"/>
</dbReference>
<dbReference type="AlphaFoldDB" id="D9Q2B7"/>
<dbReference type="Gene3D" id="3.20.20.140">
    <property type="entry name" value="Metal-dependent hydrolases"/>
    <property type="match status" value="1"/>
</dbReference>
<proteinExistence type="predicted"/>
<keyword evidence="2" id="KW-1185">Reference proteome</keyword>
<dbReference type="SUPFAM" id="SSF51556">
    <property type="entry name" value="Metallo-dependent hydrolases"/>
    <property type="match status" value="1"/>
</dbReference>
<dbReference type="GeneID" id="9499296"/>
<accession>D9Q2B7</accession>
<dbReference type="RefSeq" id="WP_013266967.1">
    <property type="nucleotide sequence ID" value="NC_014374.1"/>
</dbReference>
<name>D9Q2B7_ACIS3</name>
<dbReference type="KEGG" id="asc:ASAC_1050"/>
<dbReference type="eggNOG" id="arCOG00893">
    <property type="taxonomic scope" value="Archaea"/>
</dbReference>
<dbReference type="HOGENOM" id="CLU_985571_0_0_2"/>
<dbReference type="PANTHER" id="PTHR42206">
    <property type="entry name" value="METAL-DEPENDENT HYDROLASE-RELATED"/>
    <property type="match status" value="1"/>
</dbReference>
<evidence type="ECO:0000313" key="2">
    <source>
        <dbReference type="Proteomes" id="UP000000346"/>
    </source>
</evidence>
<dbReference type="InterPro" id="IPR011589">
    <property type="entry name" value="UCP004961"/>
</dbReference>
<protein>
    <submittedName>
        <fullName evidence="1">TatD-related deoxyribonuclease</fullName>
    </submittedName>
</protein>